<dbReference type="Proteomes" id="UP001596270">
    <property type="component" value="Unassembled WGS sequence"/>
</dbReference>
<evidence type="ECO:0000313" key="3">
    <source>
        <dbReference type="Proteomes" id="UP001596270"/>
    </source>
</evidence>
<dbReference type="PROSITE" id="PS51819">
    <property type="entry name" value="VOC"/>
    <property type="match status" value="2"/>
</dbReference>
<feature type="domain" description="VOC" evidence="1">
    <location>
        <begin position="9"/>
        <end position="125"/>
    </location>
</feature>
<gene>
    <name evidence="2" type="ORF">ACFQND_26940</name>
</gene>
<dbReference type="InterPro" id="IPR037523">
    <property type="entry name" value="VOC_core"/>
</dbReference>
<comment type="caution">
    <text evidence="2">The sequence shown here is derived from an EMBL/GenBank/DDBJ whole genome shotgun (WGS) entry which is preliminary data.</text>
</comment>
<evidence type="ECO:0000259" key="1">
    <source>
        <dbReference type="PROSITE" id="PS51819"/>
    </source>
</evidence>
<dbReference type="Pfam" id="PF00903">
    <property type="entry name" value="Glyoxalase"/>
    <property type="match status" value="1"/>
</dbReference>
<protein>
    <submittedName>
        <fullName evidence="2">VOC family protein</fullName>
    </submittedName>
</protein>
<proteinExistence type="predicted"/>
<feature type="domain" description="VOC" evidence="1">
    <location>
        <begin position="141"/>
        <end position="253"/>
    </location>
</feature>
<keyword evidence="3" id="KW-1185">Reference proteome</keyword>
<dbReference type="InterPro" id="IPR051332">
    <property type="entry name" value="Fosfomycin_Res_Enzymes"/>
</dbReference>
<name>A0ABW1U6T4_9BURK</name>
<dbReference type="EMBL" id="JBHSRS010000084">
    <property type="protein sequence ID" value="MFC6284878.1"/>
    <property type="molecule type" value="Genomic_DNA"/>
</dbReference>
<organism evidence="2 3">
    <name type="scientific">Polaromonas aquatica</name>
    <dbReference type="NCBI Taxonomy" id="332657"/>
    <lineage>
        <taxon>Bacteria</taxon>
        <taxon>Pseudomonadati</taxon>
        <taxon>Pseudomonadota</taxon>
        <taxon>Betaproteobacteria</taxon>
        <taxon>Burkholderiales</taxon>
        <taxon>Comamonadaceae</taxon>
        <taxon>Polaromonas</taxon>
    </lineage>
</organism>
<dbReference type="SUPFAM" id="SSF54593">
    <property type="entry name" value="Glyoxalase/Bleomycin resistance protein/Dihydroxybiphenyl dioxygenase"/>
    <property type="match status" value="1"/>
</dbReference>
<dbReference type="RefSeq" id="WP_371439452.1">
    <property type="nucleotide sequence ID" value="NZ_JBHSRS010000084.1"/>
</dbReference>
<sequence length="301" mass="33053">MADKHLVAGLESFQLEVKNLNQAKTFYREVFGLEFAGPPMTGSTLFRANGTTHHVVELVEGKRSRFVGIELSTSSRSAVDILVGRLGDAGFSISHPPALLSDVTGGGYGATVEGVEGLRIQLVYGRVSHSHVLEDRTKPLCLTHVVLNSNEFERQINFFIGILGFRVSDITERMTFLRCGADHHTIALAHGDSMSLNHAAFAMEDFDSLMYGSGRLLEFGHAIEWGPGRHGPGNNVFCYFIDPEGFAVEYTTDMDQVDESYEVGSAEYWTNFPKRPCRWGVAGKPSEKLAMAFAGKGLIND</sequence>
<dbReference type="PANTHER" id="PTHR36113">
    <property type="entry name" value="LYASE, PUTATIVE-RELATED-RELATED"/>
    <property type="match status" value="1"/>
</dbReference>
<dbReference type="Gene3D" id="3.10.180.10">
    <property type="entry name" value="2,3-Dihydroxybiphenyl 1,2-Dioxygenase, domain 1"/>
    <property type="match status" value="2"/>
</dbReference>
<accession>A0ABW1U6T4</accession>
<reference evidence="3" key="1">
    <citation type="journal article" date="2019" name="Int. J. Syst. Evol. Microbiol.">
        <title>The Global Catalogue of Microorganisms (GCM) 10K type strain sequencing project: providing services to taxonomists for standard genome sequencing and annotation.</title>
        <authorList>
            <consortium name="The Broad Institute Genomics Platform"/>
            <consortium name="The Broad Institute Genome Sequencing Center for Infectious Disease"/>
            <person name="Wu L."/>
            <person name="Ma J."/>
        </authorList>
    </citation>
    <scope>NUCLEOTIDE SEQUENCE [LARGE SCALE GENOMIC DNA]</scope>
    <source>
        <strain evidence="3">CCUG 39402</strain>
    </source>
</reference>
<dbReference type="InterPro" id="IPR029068">
    <property type="entry name" value="Glyas_Bleomycin-R_OHBP_Dase"/>
</dbReference>
<evidence type="ECO:0000313" key="2">
    <source>
        <dbReference type="EMBL" id="MFC6284878.1"/>
    </source>
</evidence>
<dbReference type="PANTHER" id="PTHR36113:SF3">
    <property type="entry name" value="SLL5075 PROTEIN"/>
    <property type="match status" value="1"/>
</dbReference>
<dbReference type="InterPro" id="IPR004360">
    <property type="entry name" value="Glyas_Fos-R_dOase_dom"/>
</dbReference>